<organism evidence="1 2">
    <name type="scientific">Actinoplanes octamycinicus</name>
    <dbReference type="NCBI Taxonomy" id="135948"/>
    <lineage>
        <taxon>Bacteria</taxon>
        <taxon>Bacillati</taxon>
        <taxon>Actinomycetota</taxon>
        <taxon>Actinomycetes</taxon>
        <taxon>Micromonosporales</taxon>
        <taxon>Micromonosporaceae</taxon>
        <taxon>Actinoplanes</taxon>
    </lineage>
</organism>
<protein>
    <submittedName>
        <fullName evidence="1">Uncharacterized protein</fullName>
    </submittedName>
</protein>
<sequence>MVRDGVAWFGEFSAAQTIAVAEPPGCAHLRATVAGNRRTIEALTEDNRRRAKAPPQDKGQYTARIQENNEKIEDCRTAIGTAMKQGTDLGCQALG</sequence>
<comment type="caution">
    <text evidence="1">The sequence shown here is derived from an EMBL/GenBank/DDBJ whole genome shotgun (WGS) entry which is preliminary data.</text>
</comment>
<reference evidence="1 2" key="1">
    <citation type="submission" date="2020-08" db="EMBL/GenBank/DDBJ databases">
        <title>Sequencing the genomes of 1000 actinobacteria strains.</title>
        <authorList>
            <person name="Klenk H.-P."/>
        </authorList>
    </citation>
    <scope>NUCLEOTIDE SEQUENCE [LARGE SCALE GENOMIC DNA]</scope>
    <source>
        <strain evidence="1 2">DSM 45809</strain>
    </source>
</reference>
<accession>A0A7W7H1S2</accession>
<gene>
    <name evidence="1" type="ORF">BJY16_005864</name>
</gene>
<evidence type="ECO:0000313" key="2">
    <source>
        <dbReference type="Proteomes" id="UP000546162"/>
    </source>
</evidence>
<proteinExistence type="predicted"/>
<keyword evidence="2" id="KW-1185">Reference proteome</keyword>
<name>A0A7W7H1S2_9ACTN</name>
<dbReference type="EMBL" id="JACHNB010000001">
    <property type="protein sequence ID" value="MBB4742405.1"/>
    <property type="molecule type" value="Genomic_DNA"/>
</dbReference>
<dbReference type="RefSeq" id="WP_185042771.1">
    <property type="nucleotide sequence ID" value="NZ_BAABFG010000005.1"/>
</dbReference>
<evidence type="ECO:0000313" key="1">
    <source>
        <dbReference type="EMBL" id="MBB4742405.1"/>
    </source>
</evidence>
<dbReference type="Proteomes" id="UP000546162">
    <property type="component" value="Unassembled WGS sequence"/>
</dbReference>
<dbReference type="AlphaFoldDB" id="A0A7W7H1S2"/>